<gene>
    <name evidence="5" type="primary">csaA</name>
    <name evidence="5" type="ORF">LEM8419_02139</name>
</gene>
<evidence type="ECO:0000259" key="4">
    <source>
        <dbReference type="PROSITE" id="PS50886"/>
    </source>
</evidence>
<dbReference type="PANTHER" id="PTHR11586:SF37">
    <property type="entry name" value="TRNA-BINDING DOMAIN-CONTAINING PROTEIN"/>
    <property type="match status" value="1"/>
</dbReference>
<evidence type="ECO:0000256" key="1">
    <source>
        <dbReference type="ARBA" id="ARBA00022555"/>
    </source>
</evidence>
<dbReference type="NCBIfam" id="NF007495">
    <property type="entry name" value="PRK10089.1-4"/>
    <property type="match status" value="1"/>
</dbReference>
<dbReference type="InterPro" id="IPR002547">
    <property type="entry name" value="tRNA-bd_dom"/>
</dbReference>
<comment type="caution">
    <text evidence="5">The sequence shown here is derived from an EMBL/GenBank/DDBJ whole genome shotgun (WGS) entry which is preliminary data.</text>
</comment>
<sequence length="115" mass="12502">MEAAPDPLSWAEFTKVDMRIGTIVAAEPFAEARNPSYKLRIDFGELGERKSSAQLTDLYAPADLIGRQVVAVVNFPPKQIATMMSECLVLGSLGTDKAVTLLQPERRVANGLRIG</sequence>
<dbReference type="CDD" id="cd02798">
    <property type="entry name" value="tRNA_bind_CsaA"/>
    <property type="match status" value="1"/>
</dbReference>
<protein>
    <submittedName>
        <fullName evidence="5">Chaperone CsaA</fullName>
    </submittedName>
</protein>
<dbReference type="EMBL" id="CAKLPZ010000002">
    <property type="protein sequence ID" value="CAH1001240.1"/>
    <property type="molecule type" value="Genomic_DNA"/>
</dbReference>
<evidence type="ECO:0000313" key="5">
    <source>
        <dbReference type="EMBL" id="CAH1001240.1"/>
    </source>
</evidence>
<organism evidence="5 6">
    <name type="scientific">Neolewinella maritima</name>
    <dbReference type="NCBI Taxonomy" id="1383882"/>
    <lineage>
        <taxon>Bacteria</taxon>
        <taxon>Pseudomonadati</taxon>
        <taxon>Bacteroidota</taxon>
        <taxon>Saprospiria</taxon>
        <taxon>Saprospirales</taxon>
        <taxon>Lewinellaceae</taxon>
        <taxon>Neolewinella</taxon>
    </lineage>
</organism>
<dbReference type="InterPro" id="IPR012340">
    <property type="entry name" value="NA-bd_OB-fold"/>
</dbReference>
<keyword evidence="6" id="KW-1185">Reference proteome</keyword>
<evidence type="ECO:0000256" key="2">
    <source>
        <dbReference type="ARBA" id="ARBA00022884"/>
    </source>
</evidence>
<dbReference type="InterPro" id="IPR008231">
    <property type="entry name" value="CsaA"/>
</dbReference>
<dbReference type="Gene3D" id="2.40.50.140">
    <property type="entry name" value="Nucleic acid-binding proteins"/>
    <property type="match status" value="1"/>
</dbReference>
<dbReference type="Proteomes" id="UP000837803">
    <property type="component" value="Unassembled WGS sequence"/>
</dbReference>
<dbReference type="InterPro" id="IPR051270">
    <property type="entry name" value="Tyrosine-tRNA_ligase_regulator"/>
</dbReference>
<evidence type="ECO:0000313" key="6">
    <source>
        <dbReference type="Proteomes" id="UP000837803"/>
    </source>
</evidence>
<dbReference type="PANTHER" id="PTHR11586">
    <property type="entry name" value="TRNA-AMINOACYLATION COFACTOR ARC1 FAMILY MEMBER"/>
    <property type="match status" value="1"/>
</dbReference>
<keyword evidence="1 3" id="KW-0820">tRNA-binding</keyword>
<dbReference type="NCBIfam" id="NF007494">
    <property type="entry name" value="PRK10089.1-3"/>
    <property type="match status" value="1"/>
</dbReference>
<accession>A0ABM9B1L9</accession>
<reference evidence="5" key="1">
    <citation type="submission" date="2021-12" db="EMBL/GenBank/DDBJ databases">
        <authorList>
            <person name="Rodrigo-Torres L."/>
            <person name="Arahal R. D."/>
            <person name="Lucena T."/>
        </authorList>
    </citation>
    <scope>NUCLEOTIDE SEQUENCE</scope>
    <source>
        <strain evidence="5">CECT 8419</strain>
    </source>
</reference>
<dbReference type="Pfam" id="PF01588">
    <property type="entry name" value="tRNA_bind"/>
    <property type="match status" value="1"/>
</dbReference>
<dbReference type="PROSITE" id="PS50886">
    <property type="entry name" value="TRBD"/>
    <property type="match status" value="1"/>
</dbReference>
<dbReference type="RefSeq" id="WP_238751088.1">
    <property type="nucleotide sequence ID" value="NZ_CAKLPZ010000002.1"/>
</dbReference>
<feature type="domain" description="TRNA-binding" evidence="4">
    <location>
        <begin position="12"/>
        <end position="115"/>
    </location>
</feature>
<dbReference type="SUPFAM" id="SSF50249">
    <property type="entry name" value="Nucleic acid-binding proteins"/>
    <property type="match status" value="1"/>
</dbReference>
<keyword evidence="2 3" id="KW-0694">RNA-binding</keyword>
<name>A0ABM9B1L9_9BACT</name>
<dbReference type="NCBIfam" id="TIGR02222">
    <property type="entry name" value="chap_CsaA"/>
    <property type="match status" value="1"/>
</dbReference>
<evidence type="ECO:0000256" key="3">
    <source>
        <dbReference type="PROSITE-ProRule" id="PRU00209"/>
    </source>
</evidence>
<proteinExistence type="predicted"/>